<proteinExistence type="predicted"/>
<gene>
    <name evidence="1" type="ORF">FE257_008160</name>
</gene>
<evidence type="ECO:0008006" key="3">
    <source>
        <dbReference type="Google" id="ProtNLM"/>
    </source>
</evidence>
<organism evidence="1 2">
    <name type="scientific">Aspergillus nanangensis</name>
    <dbReference type="NCBI Taxonomy" id="2582783"/>
    <lineage>
        <taxon>Eukaryota</taxon>
        <taxon>Fungi</taxon>
        <taxon>Dikarya</taxon>
        <taxon>Ascomycota</taxon>
        <taxon>Pezizomycotina</taxon>
        <taxon>Eurotiomycetes</taxon>
        <taxon>Eurotiomycetidae</taxon>
        <taxon>Eurotiales</taxon>
        <taxon>Aspergillaceae</taxon>
        <taxon>Aspergillus</taxon>
        <taxon>Aspergillus subgen. Circumdati</taxon>
    </lineage>
</organism>
<comment type="caution">
    <text evidence="1">The sequence shown here is derived from an EMBL/GenBank/DDBJ whole genome shotgun (WGS) entry which is preliminary data.</text>
</comment>
<sequence>MTVMKLPDDRTWRNTGFLGGIWLDKMPETMAMTESVLSEQKPEWNRVLRTDTVADRNLLEVKLEALALEEPLLGSSQDFLAHVQAQHVRTIPFDYLDLQDIVEKCTSWPADTQCSPRMLHLDDDIVRDLPLDGAILQSSWAEEVFQGTPNVWVHSRVQGDNLKLFLSTSHVEILEIGPSILQRWCDFVEILTQNLETPLSALLR</sequence>
<evidence type="ECO:0000313" key="1">
    <source>
        <dbReference type="EMBL" id="KAF9888990.1"/>
    </source>
</evidence>
<accession>A0AAD4CM09</accession>
<keyword evidence="2" id="KW-1185">Reference proteome</keyword>
<reference evidence="1" key="2">
    <citation type="submission" date="2020-02" db="EMBL/GenBank/DDBJ databases">
        <authorList>
            <person name="Gilchrist C.L.M."/>
            <person name="Chooi Y.-H."/>
        </authorList>
    </citation>
    <scope>NUCLEOTIDE SEQUENCE</scope>
    <source>
        <strain evidence="1">MST-FP2251</strain>
    </source>
</reference>
<reference evidence="1" key="1">
    <citation type="journal article" date="2019" name="Beilstein J. Org. Chem.">
        <title>Nanangenines: drimane sesquiterpenoids as the dominant metabolite cohort of a novel Australian fungus, Aspergillus nanangensis.</title>
        <authorList>
            <person name="Lacey H.J."/>
            <person name="Gilchrist C.L.M."/>
            <person name="Crombie A."/>
            <person name="Kalaitzis J.A."/>
            <person name="Vuong D."/>
            <person name="Rutledge P.J."/>
            <person name="Turner P."/>
            <person name="Pitt J.I."/>
            <person name="Lacey E."/>
            <person name="Chooi Y.H."/>
            <person name="Piggott A.M."/>
        </authorList>
    </citation>
    <scope>NUCLEOTIDE SEQUENCE</scope>
    <source>
        <strain evidence="1">MST-FP2251</strain>
    </source>
</reference>
<dbReference type="AlphaFoldDB" id="A0AAD4CM09"/>
<name>A0AAD4CM09_ASPNN</name>
<evidence type="ECO:0000313" key="2">
    <source>
        <dbReference type="Proteomes" id="UP001194746"/>
    </source>
</evidence>
<protein>
    <recommendedName>
        <fullName evidence="3">Condensation domain-containing protein</fullName>
    </recommendedName>
</protein>
<dbReference type="Proteomes" id="UP001194746">
    <property type="component" value="Unassembled WGS sequence"/>
</dbReference>
<dbReference type="EMBL" id="VCAU01000041">
    <property type="protein sequence ID" value="KAF9888990.1"/>
    <property type="molecule type" value="Genomic_DNA"/>
</dbReference>